<keyword evidence="1" id="KW-0328">Glycosyltransferase</keyword>
<proteinExistence type="predicted"/>
<keyword evidence="2 5" id="KW-0808">Transferase</keyword>
<dbReference type="AlphaFoldDB" id="A0A832I056"/>
<name>A0A832I056_UNCEI</name>
<protein>
    <submittedName>
        <fullName evidence="5">Glycosyltransferase</fullName>
    </submittedName>
</protein>
<evidence type="ECO:0000256" key="3">
    <source>
        <dbReference type="SAM" id="MobiDB-lite"/>
    </source>
</evidence>
<reference evidence="5" key="1">
    <citation type="journal article" date="2020" name="mSystems">
        <title>Genome- and Community-Level Interaction Insights into Carbon Utilization and Element Cycling Functions of Hydrothermarchaeota in Hydrothermal Sediment.</title>
        <authorList>
            <person name="Zhou Z."/>
            <person name="Liu Y."/>
            <person name="Xu W."/>
            <person name="Pan J."/>
            <person name="Luo Z.H."/>
            <person name="Li M."/>
        </authorList>
    </citation>
    <scope>NUCLEOTIDE SEQUENCE [LARGE SCALE GENOMIC DNA]</scope>
    <source>
        <strain evidence="5">SpSt-381</strain>
    </source>
</reference>
<dbReference type="SUPFAM" id="SSF53756">
    <property type="entry name" value="UDP-Glycosyltransferase/glycogen phosphorylase"/>
    <property type="match status" value="1"/>
</dbReference>
<gene>
    <name evidence="5" type="ORF">ENR23_02085</name>
</gene>
<dbReference type="InterPro" id="IPR028098">
    <property type="entry name" value="Glyco_trans_4-like_N"/>
</dbReference>
<organism evidence="5">
    <name type="scientific">Eiseniibacteriota bacterium</name>
    <dbReference type="NCBI Taxonomy" id="2212470"/>
    <lineage>
        <taxon>Bacteria</taxon>
        <taxon>Candidatus Eiseniibacteriota</taxon>
    </lineage>
</organism>
<evidence type="ECO:0000256" key="2">
    <source>
        <dbReference type="ARBA" id="ARBA00022679"/>
    </source>
</evidence>
<dbReference type="PANTHER" id="PTHR12526:SF510">
    <property type="entry name" value="D-INOSITOL 3-PHOSPHATE GLYCOSYLTRANSFERASE"/>
    <property type="match status" value="1"/>
</dbReference>
<feature type="compositionally biased region" description="Basic residues" evidence="3">
    <location>
        <begin position="15"/>
        <end position="29"/>
    </location>
</feature>
<accession>A0A832I056</accession>
<dbReference type="Pfam" id="PF13692">
    <property type="entry name" value="Glyco_trans_1_4"/>
    <property type="match status" value="1"/>
</dbReference>
<evidence type="ECO:0000259" key="4">
    <source>
        <dbReference type="Pfam" id="PF13579"/>
    </source>
</evidence>
<sequence length="484" mass="51424">MGRGGARAQRARGGGARRRRRQHGGHRGAVRVARGARRARAGDAVRRRVLVLCYFYPPLAGGGVHRVLGFTRGLPAHGWDCTVVCAGEEDYWVTDPTLAARVPEGTEVIRVAGGSALSAWLRVRRGDRGRRPGGTFSALRRLADWWLLPDSYAGWARRARAVAARRLAAGGVDALLSSSPPDSVHLAAAPLARRFGVPWVADFRDPWIGLAFRTPPTAWHRARQAAMERRVLEGADLVLVASRTHAESLGRAPGPPPARVEHLPNGYEPAAAAAAAGAAAAPADGAAFTLVFTGTLSQMPDAEVVFEALRDLLARRPEARGRLRVEIAGPYDSNYEDRAAALGLGDVVAFLGPVTHARSRALQRGADLLLLWKPRGAPTMVPGKLYEYLDAGRPVLAILPPGDEAARLAADGGAERVDPGDRAALAAVLERRWRAWADGAPSVAPRPAWLDDHARPRLAARLAGLLDGLAAGAAAPRPGRGGRP</sequence>
<dbReference type="Gene3D" id="3.40.50.2000">
    <property type="entry name" value="Glycogen Phosphorylase B"/>
    <property type="match status" value="2"/>
</dbReference>
<feature type="domain" description="Glycosyltransferase subfamily 4-like N-terminal" evidence="4">
    <location>
        <begin position="61"/>
        <end position="266"/>
    </location>
</feature>
<feature type="region of interest" description="Disordered" evidence="3">
    <location>
        <begin position="1"/>
        <end position="29"/>
    </location>
</feature>
<dbReference type="GO" id="GO:0016757">
    <property type="term" value="F:glycosyltransferase activity"/>
    <property type="evidence" value="ECO:0007669"/>
    <property type="project" value="UniProtKB-KW"/>
</dbReference>
<dbReference type="PANTHER" id="PTHR12526">
    <property type="entry name" value="GLYCOSYLTRANSFERASE"/>
    <property type="match status" value="1"/>
</dbReference>
<evidence type="ECO:0000313" key="5">
    <source>
        <dbReference type="EMBL" id="HGZ42211.1"/>
    </source>
</evidence>
<evidence type="ECO:0000256" key="1">
    <source>
        <dbReference type="ARBA" id="ARBA00022676"/>
    </source>
</evidence>
<comment type="caution">
    <text evidence="5">The sequence shown here is derived from an EMBL/GenBank/DDBJ whole genome shotgun (WGS) entry which is preliminary data.</text>
</comment>
<dbReference type="EMBL" id="DSQF01000003">
    <property type="protein sequence ID" value="HGZ42211.1"/>
    <property type="molecule type" value="Genomic_DNA"/>
</dbReference>
<dbReference type="Pfam" id="PF13579">
    <property type="entry name" value="Glyco_trans_4_4"/>
    <property type="match status" value="1"/>
</dbReference>